<gene>
    <name evidence="1" type="ORF">DFR68_113108</name>
</gene>
<evidence type="ECO:0000313" key="1">
    <source>
        <dbReference type="EMBL" id="RDI45337.1"/>
    </source>
</evidence>
<sequence>MRIAHEMAVRHNIQIAGFESAGIAASTVEEISRAVDMVLTKYRIELHGIEITELGGQVSRAESRSHAGASEAVPPEAPELWIVLDSHAAADPAQLRSGQAQASTRWIDRAGPQRPITVTMLREFGHIADLMGKCRARPTAQRALITEYLRANGGDETLARVVSGYRGWRGQLSDYCFDRGVLDPGRGLAEGFAAVELYGGAASAPAKALHRLLIGVARVDTR</sequence>
<dbReference type="AlphaFoldDB" id="A0A370GNU6"/>
<keyword evidence="2" id="KW-1185">Reference proteome</keyword>
<protein>
    <submittedName>
        <fullName evidence="1">Uncharacterized protein</fullName>
    </submittedName>
</protein>
<accession>A0A370GNU6</accession>
<reference evidence="1 2" key="1">
    <citation type="submission" date="2018-07" db="EMBL/GenBank/DDBJ databases">
        <title>Genomic Encyclopedia of Type Strains, Phase IV (KMG-IV): sequencing the most valuable type-strain genomes for metagenomic binning, comparative biology and taxonomic classification.</title>
        <authorList>
            <person name="Goeker M."/>
        </authorList>
    </citation>
    <scope>NUCLEOTIDE SEQUENCE [LARGE SCALE GENOMIC DNA]</scope>
    <source>
        <strain evidence="1 2">DSM 44952</strain>
    </source>
</reference>
<comment type="caution">
    <text evidence="1">The sequence shown here is derived from an EMBL/GenBank/DDBJ whole genome shotgun (WGS) entry which is preliminary data.</text>
</comment>
<dbReference type="Proteomes" id="UP000255355">
    <property type="component" value="Unassembled WGS sequence"/>
</dbReference>
<name>A0A370GNU6_9NOCA</name>
<dbReference type="EMBL" id="QQAZ01000013">
    <property type="protein sequence ID" value="RDI45337.1"/>
    <property type="molecule type" value="Genomic_DNA"/>
</dbReference>
<evidence type="ECO:0000313" key="2">
    <source>
        <dbReference type="Proteomes" id="UP000255355"/>
    </source>
</evidence>
<organism evidence="1 2">
    <name type="scientific">Nocardia mexicana</name>
    <dbReference type="NCBI Taxonomy" id="279262"/>
    <lineage>
        <taxon>Bacteria</taxon>
        <taxon>Bacillati</taxon>
        <taxon>Actinomycetota</taxon>
        <taxon>Actinomycetes</taxon>
        <taxon>Mycobacteriales</taxon>
        <taxon>Nocardiaceae</taxon>
        <taxon>Nocardia</taxon>
    </lineage>
</organism>
<dbReference type="STRING" id="1210089.GCA_001613165_03131"/>
<proteinExistence type="predicted"/>